<dbReference type="Proteomes" id="UP000681722">
    <property type="component" value="Unassembled WGS sequence"/>
</dbReference>
<feature type="compositionally biased region" description="Basic and acidic residues" evidence="1">
    <location>
        <begin position="1"/>
        <end position="24"/>
    </location>
</feature>
<reference evidence="2" key="1">
    <citation type="submission" date="2021-02" db="EMBL/GenBank/DDBJ databases">
        <authorList>
            <person name="Nowell W R."/>
        </authorList>
    </citation>
    <scope>NUCLEOTIDE SEQUENCE</scope>
</reference>
<dbReference type="Proteomes" id="UP000663829">
    <property type="component" value="Unassembled WGS sequence"/>
</dbReference>
<feature type="compositionally biased region" description="Polar residues" evidence="1">
    <location>
        <begin position="334"/>
        <end position="352"/>
    </location>
</feature>
<feature type="region of interest" description="Disordered" evidence="1">
    <location>
        <begin position="601"/>
        <end position="702"/>
    </location>
</feature>
<feature type="compositionally biased region" description="Low complexity" evidence="1">
    <location>
        <begin position="92"/>
        <end position="108"/>
    </location>
</feature>
<dbReference type="AlphaFoldDB" id="A0A813WLK8"/>
<proteinExistence type="predicted"/>
<keyword evidence="4" id="KW-1185">Reference proteome</keyword>
<comment type="caution">
    <text evidence="2">The sequence shown here is derived from an EMBL/GenBank/DDBJ whole genome shotgun (WGS) entry which is preliminary data.</text>
</comment>
<dbReference type="EMBL" id="CAJOBC010001008">
    <property type="protein sequence ID" value="CAF3647407.1"/>
    <property type="molecule type" value="Genomic_DNA"/>
</dbReference>
<feature type="compositionally biased region" description="Low complexity" evidence="1">
    <location>
        <begin position="670"/>
        <end position="687"/>
    </location>
</feature>
<dbReference type="OrthoDB" id="10042526at2759"/>
<feature type="compositionally biased region" description="Polar residues" evidence="1">
    <location>
        <begin position="535"/>
        <end position="560"/>
    </location>
</feature>
<accession>A0A813WLK8</accession>
<evidence type="ECO:0000313" key="3">
    <source>
        <dbReference type="EMBL" id="CAF3647407.1"/>
    </source>
</evidence>
<feature type="compositionally biased region" description="Polar residues" evidence="1">
    <location>
        <begin position="58"/>
        <end position="78"/>
    </location>
</feature>
<evidence type="ECO:0000256" key="1">
    <source>
        <dbReference type="SAM" id="MobiDB-lite"/>
    </source>
</evidence>
<sequence>KRVRTKSENDISKRGNGDPDEKKKLPTTSTFTVDSSTRSSDDQLSPQRQEQRILTRLKVNNGQNNNSGDRLHTNSTVTYRDKSDPRRYSQPSSGTLRSTQRTTTTTPSTVVHNQHYLSKSVDRITSNNRSRRELRYEEHDDYIPPPQYCDQQPHVANIQCHPTIDHYNRNLNTTVYHQQLVPLYENNNQRYYYSSQSSITRKSQIDHIQPSIQVKHLPPPLPLSQHYSSSTSFHPQYYRQVPVVHYSTPSYNLRPPYAPDDISYTKTNYNEHHIVPPSNSSTLSSINSRLRASVDIMADDRENNNHAYGKLSDCRSVIQSFDNSTNIKAPRRIQPQNEQQPTRSYSPTSHPYQNDPVEARTLRNQASGENYAQFPVILDHSSTEPYYANTQSLYDNIVYPQSATNKSLNNLPSTEYNIKQRPQSTANFTRSLSRSQTVDLDSMLTAKKSCASQTQLTWTMATFSSFVDLENQSIIIPQPDPTTLYSIGSTISSQPSQQQIQKPSTTLLETGSHHHHHHHSSKSPTNNFVEKRDTPFQTSLTFPPFDDNSNIDMQVSSDSLTATGGTSSRKSTKSRLATRDVGLQVSIQTVKKITFSTTPTTPVIAGVTSTPSLSEPSSATSTTTSPTTILISPIREYRTTETNTERTLTTDNHTQSAPQEQQKPPPKMVTTSSQTTKSSETRSQQTTPKTAKSRDQWIETTLNSTRPGLFFCDLSSVFKEGGDSPLKKK</sequence>
<evidence type="ECO:0000313" key="2">
    <source>
        <dbReference type="EMBL" id="CAF0859729.1"/>
    </source>
</evidence>
<evidence type="ECO:0000313" key="4">
    <source>
        <dbReference type="Proteomes" id="UP000663829"/>
    </source>
</evidence>
<feature type="region of interest" description="Disordered" evidence="1">
    <location>
        <begin position="323"/>
        <end position="355"/>
    </location>
</feature>
<feature type="region of interest" description="Disordered" evidence="1">
    <location>
        <begin position="1"/>
        <end position="108"/>
    </location>
</feature>
<feature type="compositionally biased region" description="Polar residues" evidence="1">
    <location>
        <begin position="26"/>
        <end position="48"/>
    </location>
</feature>
<feature type="region of interest" description="Disordered" evidence="1">
    <location>
        <begin position="491"/>
        <end position="576"/>
    </location>
</feature>
<protein>
    <submittedName>
        <fullName evidence="2">Uncharacterized protein</fullName>
    </submittedName>
</protein>
<feature type="compositionally biased region" description="Low complexity" evidence="1">
    <location>
        <begin position="491"/>
        <end position="506"/>
    </location>
</feature>
<feature type="compositionally biased region" description="Polar residues" evidence="1">
    <location>
        <begin position="651"/>
        <end position="662"/>
    </location>
</feature>
<feature type="compositionally biased region" description="Low complexity" evidence="1">
    <location>
        <begin position="608"/>
        <end position="650"/>
    </location>
</feature>
<gene>
    <name evidence="2" type="ORF">GPM918_LOCUS6520</name>
    <name evidence="3" type="ORF">SRO942_LOCUS6520</name>
</gene>
<dbReference type="EMBL" id="CAJNOQ010001008">
    <property type="protein sequence ID" value="CAF0859729.1"/>
    <property type="molecule type" value="Genomic_DNA"/>
</dbReference>
<feature type="non-terminal residue" evidence="2">
    <location>
        <position position="1"/>
    </location>
</feature>
<name>A0A813WLK8_9BILA</name>
<organism evidence="2 4">
    <name type="scientific">Didymodactylos carnosus</name>
    <dbReference type="NCBI Taxonomy" id="1234261"/>
    <lineage>
        <taxon>Eukaryota</taxon>
        <taxon>Metazoa</taxon>
        <taxon>Spiralia</taxon>
        <taxon>Gnathifera</taxon>
        <taxon>Rotifera</taxon>
        <taxon>Eurotatoria</taxon>
        <taxon>Bdelloidea</taxon>
        <taxon>Philodinida</taxon>
        <taxon>Philodinidae</taxon>
        <taxon>Didymodactylos</taxon>
    </lineage>
</organism>